<protein>
    <submittedName>
        <fullName evidence="2">Uncharacterized protein</fullName>
    </submittedName>
</protein>
<evidence type="ECO:0000313" key="2">
    <source>
        <dbReference type="EMBL" id="GFA62865.1"/>
    </source>
</evidence>
<sequence length="408" mass="43606">SSPLPQISSPPLPASPPILPIPLPAASPPLQLLSFDRRADRPEVTLPPRKRLSIVHCPRYEAGESSVAAAARPIEGRRADYGFVDSVEAEIRRRRAKDVGYGIRDTWIDPRDVDEEEAPTTLEGVNTRVTELAAVQEQDTQDIHGVMEDTQGRQTDIFQRVEALVDDSQYHYETGRLVDQEARCSREAWAHSIGLSSAVHFELQGYMTDTWAQDQRIDAQDTLIATLTTQLSSLQGHPATALGEIRALHAREQARAAGTTTTPPLLVTTPPAAILSQLTTEPPTSPAAATMAAAAAYAATFTTATPLTPATTAGATATAVAFPAAAAAVAGCGWQNSQHRRGGANTNLSISCPLGCPPPNNLRGGGRTTVQPPQPHLVVSGLWWCLDLHVNMPLVAFGFVDNNPIRGV</sequence>
<dbReference type="EMBL" id="BKCJ010458050">
    <property type="protein sequence ID" value="GFA62865.1"/>
    <property type="molecule type" value="Genomic_DNA"/>
</dbReference>
<evidence type="ECO:0000256" key="1">
    <source>
        <dbReference type="SAM" id="MobiDB-lite"/>
    </source>
</evidence>
<name>A0A699JZ68_TANCI</name>
<feature type="compositionally biased region" description="Pro residues" evidence="1">
    <location>
        <begin position="8"/>
        <end position="23"/>
    </location>
</feature>
<comment type="caution">
    <text evidence="2">The sequence shown here is derived from an EMBL/GenBank/DDBJ whole genome shotgun (WGS) entry which is preliminary data.</text>
</comment>
<accession>A0A699JZ68</accession>
<reference evidence="2" key="1">
    <citation type="journal article" date="2019" name="Sci. Rep.">
        <title>Draft genome of Tanacetum cinerariifolium, the natural source of mosquito coil.</title>
        <authorList>
            <person name="Yamashiro T."/>
            <person name="Shiraishi A."/>
            <person name="Satake H."/>
            <person name="Nakayama K."/>
        </authorList>
    </citation>
    <scope>NUCLEOTIDE SEQUENCE</scope>
</reference>
<organism evidence="2">
    <name type="scientific">Tanacetum cinerariifolium</name>
    <name type="common">Dalmatian daisy</name>
    <name type="synonym">Chrysanthemum cinerariifolium</name>
    <dbReference type="NCBI Taxonomy" id="118510"/>
    <lineage>
        <taxon>Eukaryota</taxon>
        <taxon>Viridiplantae</taxon>
        <taxon>Streptophyta</taxon>
        <taxon>Embryophyta</taxon>
        <taxon>Tracheophyta</taxon>
        <taxon>Spermatophyta</taxon>
        <taxon>Magnoliopsida</taxon>
        <taxon>eudicotyledons</taxon>
        <taxon>Gunneridae</taxon>
        <taxon>Pentapetalae</taxon>
        <taxon>asterids</taxon>
        <taxon>campanulids</taxon>
        <taxon>Asterales</taxon>
        <taxon>Asteraceae</taxon>
        <taxon>Asteroideae</taxon>
        <taxon>Anthemideae</taxon>
        <taxon>Anthemidinae</taxon>
        <taxon>Tanacetum</taxon>
    </lineage>
</organism>
<gene>
    <name evidence="2" type="ORF">Tci_634837</name>
</gene>
<proteinExistence type="predicted"/>
<dbReference type="AlphaFoldDB" id="A0A699JZ68"/>
<feature type="non-terminal residue" evidence="2">
    <location>
        <position position="1"/>
    </location>
</feature>
<feature type="region of interest" description="Disordered" evidence="1">
    <location>
        <begin position="1"/>
        <end position="23"/>
    </location>
</feature>